<dbReference type="PANTHER" id="PTHR12673">
    <property type="entry name" value="FACIOGENITAL DYSPLASIA PROTEIN"/>
    <property type="match status" value="1"/>
</dbReference>
<evidence type="ECO:0000256" key="2">
    <source>
        <dbReference type="ARBA" id="ARBA00022490"/>
    </source>
</evidence>
<dbReference type="Gene3D" id="2.30.29.30">
    <property type="entry name" value="Pleckstrin-homology domain (PH domain)/Phosphotyrosine-binding domain (PTB)"/>
    <property type="match status" value="2"/>
</dbReference>
<dbReference type="Pfam" id="PF01363">
    <property type="entry name" value="FYVE"/>
    <property type="match status" value="1"/>
</dbReference>
<dbReference type="PROSITE" id="PS50003">
    <property type="entry name" value="PH_DOMAIN"/>
    <property type="match status" value="2"/>
</dbReference>
<feature type="compositionally biased region" description="Basic and acidic residues" evidence="9">
    <location>
        <begin position="682"/>
        <end position="694"/>
    </location>
</feature>
<name>A0A0V1D211_TRIBR</name>
<dbReference type="Gene3D" id="1.20.900.10">
    <property type="entry name" value="Dbl homology (DH) domain"/>
    <property type="match status" value="1"/>
</dbReference>
<dbReference type="InterPro" id="IPR001849">
    <property type="entry name" value="PH_domain"/>
</dbReference>
<dbReference type="Proteomes" id="UP000054653">
    <property type="component" value="Unassembled WGS sequence"/>
</dbReference>
<feature type="domain" description="DH" evidence="12">
    <location>
        <begin position="352"/>
        <end position="534"/>
    </location>
</feature>
<feature type="transmembrane region" description="Helical" evidence="10">
    <location>
        <begin position="164"/>
        <end position="190"/>
    </location>
</feature>
<dbReference type="SUPFAM" id="SSF57903">
    <property type="entry name" value="FYVE/PHD zinc finger"/>
    <property type="match status" value="1"/>
</dbReference>
<keyword evidence="10" id="KW-0472">Membrane</keyword>
<reference evidence="14 15" key="1">
    <citation type="submission" date="2015-01" db="EMBL/GenBank/DDBJ databases">
        <title>Evolution of Trichinella species and genotypes.</title>
        <authorList>
            <person name="Korhonen P.K."/>
            <person name="Edoardo P."/>
            <person name="Giuseppe L.R."/>
            <person name="Gasser R.B."/>
        </authorList>
    </citation>
    <scope>NUCLEOTIDE SEQUENCE [LARGE SCALE GENOMIC DNA]</scope>
    <source>
        <strain evidence="14">ISS120</strain>
    </source>
</reference>
<organism evidence="14 15">
    <name type="scientific">Trichinella britovi</name>
    <name type="common">Parasitic roundworm</name>
    <dbReference type="NCBI Taxonomy" id="45882"/>
    <lineage>
        <taxon>Eukaryota</taxon>
        <taxon>Metazoa</taxon>
        <taxon>Ecdysozoa</taxon>
        <taxon>Nematoda</taxon>
        <taxon>Enoplea</taxon>
        <taxon>Dorylaimia</taxon>
        <taxon>Trichinellida</taxon>
        <taxon>Trichinellidae</taxon>
        <taxon>Trichinella</taxon>
    </lineage>
</organism>
<feature type="domain" description="PH" evidence="11">
    <location>
        <begin position="563"/>
        <end position="660"/>
    </location>
</feature>
<evidence type="ECO:0000256" key="8">
    <source>
        <dbReference type="PROSITE-ProRule" id="PRU00091"/>
    </source>
</evidence>
<evidence type="ECO:0000313" key="15">
    <source>
        <dbReference type="Proteomes" id="UP000054653"/>
    </source>
</evidence>
<evidence type="ECO:0000256" key="1">
    <source>
        <dbReference type="ARBA" id="ARBA00004245"/>
    </source>
</evidence>
<comment type="subcellular location">
    <subcellularLocation>
        <location evidence="1">Cytoplasm</location>
        <location evidence="1">Cytoskeleton</location>
    </subcellularLocation>
</comment>
<dbReference type="PROSITE" id="PS50178">
    <property type="entry name" value="ZF_FYVE"/>
    <property type="match status" value="1"/>
</dbReference>
<evidence type="ECO:0000256" key="7">
    <source>
        <dbReference type="ARBA" id="ARBA00023212"/>
    </source>
</evidence>
<feature type="domain" description="FYVE-type" evidence="13">
    <location>
        <begin position="702"/>
        <end position="760"/>
    </location>
</feature>
<dbReference type="OMA" id="GCHEGAT"/>
<keyword evidence="2" id="KW-0963">Cytoplasm</keyword>
<keyword evidence="6" id="KW-0862">Zinc</keyword>
<dbReference type="GO" id="GO:0008270">
    <property type="term" value="F:zinc ion binding"/>
    <property type="evidence" value="ECO:0007669"/>
    <property type="project" value="UniProtKB-KW"/>
</dbReference>
<comment type="caution">
    <text evidence="14">The sequence shown here is derived from an EMBL/GenBank/DDBJ whole genome shotgun (WGS) entry which is preliminary data.</text>
</comment>
<dbReference type="GO" id="GO:0005856">
    <property type="term" value="C:cytoskeleton"/>
    <property type="evidence" value="ECO:0007669"/>
    <property type="project" value="UniProtKB-SubCell"/>
</dbReference>
<dbReference type="CDD" id="cd13389">
    <property type="entry name" value="PH1_FGD5_FGD6"/>
    <property type="match status" value="1"/>
</dbReference>
<dbReference type="OrthoDB" id="245697at2759"/>
<keyword evidence="5 8" id="KW-0863">Zinc-finger</keyword>
<dbReference type="Pfam" id="PF02466">
    <property type="entry name" value="Tim17"/>
    <property type="match status" value="1"/>
</dbReference>
<evidence type="ECO:0000259" key="13">
    <source>
        <dbReference type="PROSITE" id="PS50178"/>
    </source>
</evidence>
<keyword evidence="15" id="KW-1185">Reference proteome</keyword>
<keyword evidence="10" id="KW-0812">Transmembrane</keyword>
<evidence type="ECO:0000259" key="11">
    <source>
        <dbReference type="PROSITE" id="PS50003"/>
    </source>
</evidence>
<keyword evidence="10" id="KW-1133">Transmembrane helix</keyword>
<dbReference type="PANTHER" id="PTHR12673:SF267">
    <property type="entry name" value="PROTEIN CBG10230"/>
    <property type="match status" value="1"/>
</dbReference>
<dbReference type="InterPro" id="IPR051092">
    <property type="entry name" value="FYVE_RhoGEF_PH"/>
</dbReference>
<dbReference type="AlphaFoldDB" id="A0A0V1D211"/>
<feature type="region of interest" description="Disordered" evidence="9">
    <location>
        <begin position="673"/>
        <end position="698"/>
    </location>
</feature>
<feature type="transmembrane region" description="Helical" evidence="10">
    <location>
        <begin position="58"/>
        <end position="79"/>
    </location>
</feature>
<evidence type="ECO:0000259" key="12">
    <source>
        <dbReference type="PROSITE" id="PS50010"/>
    </source>
</evidence>
<dbReference type="GO" id="GO:0005737">
    <property type="term" value="C:cytoplasm"/>
    <property type="evidence" value="ECO:0007669"/>
    <property type="project" value="TreeGrafter"/>
</dbReference>
<evidence type="ECO:0000256" key="6">
    <source>
        <dbReference type="ARBA" id="ARBA00022833"/>
    </source>
</evidence>
<dbReference type="PROSITE" id="PS50010">
    <property type="entry name" value="DH_2"/>
    <property type="match status" value="1"/>
</dbReference>
<dbReference type="EMBL" id="JYDI01000054">
    <property type="protein sequence ID" value="KRY55502.1"/>
    <property type="molecule type" value="Genomic_DNA"/>
</dbReference>
<feature type="transmembrane region" description="Helical" evidence="10">
    <location>
        <begin position="141"/>
        <end position="158"/>
    </location>
</feature>
<evidence type="ECO:0000313" key="14">
    <source>
        <dbReference type="EMBL" id="KRY55502.1"/>
    </source>
</evidence>
<gene>
    <name evidence="14" type="primary">timm22</name>
    <name evidence="14" type="ORF">T03_10935</name>
</gene>
<keyword evidence="4" id="KW-0479">Metal-binding</keyword>
<protein>
    <submittedName>
        <fullName evidence="14">FYVE, RhoGEF and PH domain-containing protein 6</fullName>
    </submittedName>
</protein>
<dbReference type="InterPro" id="IPR013083">
    <property type="entry name" value="Znf_RING/FYVE/PHD"/>
</dbReference>
<dbReference type="SMART" id="SM00233">
    <property type="entry name" value="PH"/>
    <property type="match status" value="2"/>
</dbReference>
<dbReference type="InterPro" id="IPR017455">
    <property type="entry name" value="Znf_FYVE-rel"/>
</dbReference>
<dbReference type="InterPro" id="IPR000306">
    <property type="entry name" value="Znf_FYVE"/>
</dbReference>
<evidence type="ECO:0000256" key="10">
    <source>
        <dbReference type="SAM" id="Phobius"/>
    </source>
</evidence>
<evidence type="ECO:0000256" key="9">
    <source>
        <dbReference type="SAM" id="MobiDB-lite"/>
    </source>
</evidence>
<keyword evidence="7" id="KW-0206">Cytoskeleton</keyword>
<dbReference type="Pfam" id="PF00621">
    <property type="entry name" value="RhoGEF"/>
    <property type="match status" value="1"/>
</dbReference>
<dbReference type="Gene3D" id="3.30.40.10">
    <property type="entry name" value="Zinc/RING finger domain, C3HC4 (zinc finger)"/>
    <property type="match status" value="1"/>
</dbReference>
<dbReference type="SMART" id="SM00325">
    <property type="entry name" value="RhoGEF"/>
    <property type="match status" value="1"/>
</dbReference>
<evidence type="ECO:0000256" key="4">
    <source>
        <dbReference type="ARBA" id="ARBA00022723"/>
    </source>
</evidence>
<dbReference type="GO" id="GO:0005085">
    <property type="term" value="F:guanyl-nucleotide exchange factor activity"/>
    <property type="evidence" value="ECO:0007669"/>
    <property type="project" value="UniProtKB-KW"/>
</dbReference>
<dbReference type="InterPro" id="IPR011993">
    <property type="entry name" value="PH-like_dom_sf"/>
</dbReference>
<dbReference type="InterPro" id="IPR035899">
    <property type="entry name" value="DBL_dom_sf"/>
</dbReference>
<dbReference type="SMART" id="SM00064">
    <property type="entry name" value="FYVE"/>
    <property type="match status" value="1"/>
</dbReference>
<accession>A0A0V1D211</accession>
<keyword evidence="3" id="KW-0344">Guanine-nucleotide releasing factor</keyword>
<dbReference type="Pfam" id="PF00169">
    <property type="entry name" value="PH"/>
    <property type="match status" value="2"/>
</dbReference>
<sequence length="991" mass="113007">MEKNDNEKLTYRSVIERIFLSPRSKGEMQNDAVVPLTFPSPPPLLPEEVFIQRVMESCIFKTILASVVGCGAGALFGIFTASVDPVHTIADPAKVTIKDIIRETRQRAVLYAKNFGVLGLMFAGFECTVETYRGKTDMKNGILSGAITGGLIGLRAGIKPAVLGAVSFAAFSAIIEHYLLFSMVSGVGYVDSSEFLLMRSAIPPPVPPKPLHLVEKYRHLRNSPLRAVRPAPAPPIFEDRKSNVQCDDKRRVTLPVLVKSQSFHRWHSENALHQSSSCGSLRHSFSFGDLSLSRRSSKWRKSLLKKLNENRRYNYLPGHDSYFSERSSGVYSASESSEEEEIIYQEPQQKDKLYRVAEEMCRTEWAYVNTLKALSVDFPKFIESQSLINQRLLVQPDVSNEIARHLHALRKLHLEIAERLQSRLDSWTSRPQIADILLKMSRMFLQQKEELATQLIQNCRQYPDFAAAVHNFEKKHFGGLLLVHQLDCVHQRICRYPLLLSTYLKYCSPNSEEYKSALEAKRLLESVALEIEHGLVEGDNLRKMFHLQRRLYSDYEIIQPGRKLLKEGEVMKHSRKEIHPRFLVLFNDILLYCAPVVHGSSMLRVRNVLPLETLDMPVLPKNDATSKEFHLRSQRRSIIILAKSLSERDEWIKAIKEAMQMSKSRFSDSNLTLEQSENSSVHGDKQSPTEEIGRKAPPWVPDDRVTMCQHCITPFTTLRRRHHCRACGKVICRRCIGKAPLEYADFSVEIVCPLCYDILLNRSFGADASSKIFSPEFLKCNMFFPPRCRVEQKKSSNGNLITLDDDCVMKGYVWHQRKRDAWKRYWCILRKDSVMEFYAASEDKVCKWKVVLISYEALKIRGVEGLPDMLEISHKNQVMTTQSQSLKMVLKGDTNEITHNWYNAVKSVLIDFEDAFCCNESSVTDLSKKMQGGISRRTSGDKSRKITLRTVLSSIYNDPFQSVVKSALMFSVGVYVANVLSSIDTFDSVSP</sequence>
<evidence type="ECO:0000256" key="3">
    <source>
        <dbReference type="ARBA" id="ARBA00022658"/>
    </source>
</evidence>
<feature type="domain" description="PH" evidence="11">
    <location>
        <begin position="806"/>
        <end position="910"/>
    </location>
</feature>
<evidence type="ECO:0000256" key="5">
    <source>
        <dbReference type="ARBA" id="ARBA00022771"/>
    </source>
</evidence>
<dbReference type="SUPFAM" id="SSF50729">
    <property type="entry name" value="PH domain-like"/>
    <property type="match status" value="2"/>
</dbReference>
<dbReference type="InterPro" id="IPR000219">
    <property type="entry name" value="DH_dom"/>
</dbReference>
<dbReference type="InterPro" id="IPR011011">
    <property type="entry name" value="Znf_FYVE_PHD"/>
</dbReference>
<dbReference type="SUPFAM" id="SSF48065">
    <property type="entry name" value="DBL homology domain (DH-domain)"/>
    <property type="match status" value="1"/>
</dbReference>
<proteinExistence type="predicted"/>
<dbReference type="STRING" id="45882.A0A0V1D211"/>